<dbReference type="PROSITE" id="PS51192">
    <property type="entry name" value="HELICASE_ATP_BIND_1"/>
    <property type="match status" value="1"/>
</dbReference>
<dbReference type="GO" id="GO:0006281">
    <property type="term" value="P:DNA repair"/>
    <property type="evidence" value="ECO:0007669"/>
    <property type="project" value="UniProtKB-UniRule"/>
</dbReference>
<evidence type="ECO:0000256" key="12">
    <source>
        <dbReference type="ARBA" id="ARBA00034617"/>
    </source>
</evidence>
<evidence type="ECO:0000256" key="7">
    <source>
        <dbReference type="ARBA" id="ARBA00022840"/>
    </source>
</evidence>
<dbReference type="GO" id="GO:0006310">
    <property type="term" value="P:DNA recombination"/>
    <property type="evidence" value="ECO:0007669"/>
    <property type="project" value="UniProtKB-UniRule"/>
</dbReference>
<dbReference type="InterPro" id="IPR012340">
    <property type="entry name" value="NA-bd_OB-fold"/>
</dbReference>
<dbReference type="Gene3D" id="3.40.50.300">
    <property type="entry name" value="P-loop containing nucleotide triphosphate hydrolases"/>
    <property type="match status" value="2"/>
</dbReference>
<dbReference type="CDD" id="cd18811">
    <property type="entry name" value="SF2_C_RecG"/>
    <property type="match status" value="1"/>
</dbReference>
<dbReference type="SUPFAM" id="SSF52540">
    <property type="entry name" value="P-loop containing nucleoside triphosphate hydrolases"/>
    <property type="match status" value="2"/>
</dbReference>
<feature type="domain" description="Helicase ATP-binding" evidence="16">
    <location>
        <begin position="297"/>
        <end position="458"/>
    </location>
</feature>
<sequence>MSEANEFFRAELTYLKGVGPKRAAAFEKAGIKNYEDLLNYFPRRYLDRTQIKSIGALSEGETATLVGEVRQIRFDGANWKTKRFIASLYDKTGRIDLVWFQGANYLSKMLREGDALAVHGKIGFFNGTPQLMHPDFDKLNGAERSDDDDLKNDFELFNTGKIVPLYSLPEALKRGGLNSRIMRRIVRNLLDKSLGHIEENLPASICENYRLMPLAMAYEQIHFPASPELLEQAKFRMKWTELFYMQTLFAVRKCDVETSVSAEKFETVGEFTNKLFKNIPFEMTGAQKEVIREIRRDLKSGSQMNRLVQGDVGSGKTLVAIFAMMIALDNGAQCAFMAPTEILATQHFLTLKKFLEPLGVKIALLVGKQRKALRTEILAGIESGETQITVGTHALIEGKVVFENLGLAVIDEQHRFGVMQRKALQDKAVNPHILLMTATPIPRTLTMTLFGDLDVSIINEMPKNRKPIVTKLRHESEVEEVYEFIKSEIRKGRQAYIVYPLVEESEKMDLAAATEAHEELKDTVFDMCRVGLIHGQLFPYEKEDEMEAFRNGKSRILVGTTVIEVGVDVPNATVMVIQHAERFGLAQLHQLRGRVGRGEAQSYCFLVYSKLTPDAKERLSAMEESTDGFRLSEIDARLRGAGNILGTEQSGIISDLKVANLNEDSHILASAREAAFTLVRDDKQLRKPENKPARDYYLKHYHDRYKLADVG</sequence>
<dbReference type="AlphaFoldDB" id="B3QS56"/>
<dbReference type="EMBL" id="CP001100">
    <property type="protein sequence ID" value="ACF14001.1"/>
    <property type="molecule type" value="Genomic_DNA"/>
</dbReference>
<evidence type="ECO:0000256" key="15">
    <source>
        <dbReference type="RuleBase" id="RU363016"/>
    </source>
</evidence>
<dbReference type="InterPro" id="IPR001650">
    <property type="entry name" value="Helicase_C-like"/>
</dbReference>
<dbReference type="CDD" id="cd04488">
    <property type="entry name" value="RecG_wedge_OBF"/>
    <property type="match status" value="1"/>
</dbReference>
<keyword evidence="5 15" id="KW-0378">Hydrolase</keyword>
<dbReference type="SMART" id="SM00487">
    <property type="entry name" value="DEXDc"/>
    <property type="match status" value="1"/>
</dbReference>
<keyword evidence="11" id="KW-0413">Isomerase</keyword>
<accession>B3QS56</accession>
<dbReference type="RefSeq" id="WP_012500085.1">
    <property type="nucleotide sequence ID" value="NC_011026.1"/>
</dbReference>
<dbReference type="InterPro" id="IPR033454">
    <property type="entry name" value="RecG_wedge"/>
</dbReference>
<comment type="catalytic activity">
    <reaction evidence="14 15">
        <text>ATP + H2O = ADP + phosphate + H(+)</text>
        <dbReference type="Rhea" id="RHEA:13065"/>
        <dbReference type="ChEBI" id="CHEBI:15377"/>
        <dbReference type="ChEBI" id="CHEBI:15378"/>
        <dbReference type="ChEBI" id="CHEBI:30616"/>
        <dbReference type="ChEBI" id="CHEBI:43474"/>
        <dbReference type="ChEBI" id="CHEBI:456216"/>
        <dbReference type="EC" id="5.6.2.4"/>
    </reaction>
</comment>
<dbReference type="PROSITE" id="PS51194">
    <property type="entry name" value="HELICASE_CTER"/>
    <property type="match status" value="1"/>
</dbReference>
<dbReference type="InterPro" id="IPR011545">
    <property type="entry name" value="DEAD/DEAH_box_helicase_dom"/>
</dbReference>
<name>B3QS56_CHLT3</name>
<dbReference type="GO" id="GO:0016887">
    <property type="term" value="F:ATP hydrolysis activity"/>
    <property type="evidence" value="ECO:0007669"/>
    <property type="project" value="RHEA"/>
</dbReference>
<dbReference type="Gene3D" id="2.40.50.140">
    <property type="entry name" value="Nucleic acid-binding proteins"/>
    <property type="match status" value="1"/>
</dbReference>
<protein>
    <recommendedName>
        <fullName evidence="2 15">ATP-dependent DNA helicase RecG</fullName>
        <ecNumber evidence="13 15">5.6.2.4</ecNumber>
    </recommendedName>
</protein>
<dbReference type="InterPro" id="IPR014001">
    <property type="entry name" value="Helicase_ATP-bd"/>
</dbReference>
<dbReference type="NCBIfam" id="NF008165">
    <property type="entry name" value="PRK10917.1-3"/>
    <property type="match status" value="1"/>
</dbReference>
<evidence type="ECO:0000256" key="5">
    <source>
        <dbReference type="ARBA" id="ARBA00022801"/>
    </source>
</evidence>
<reference evidence="18 19" key="1">
    <citation type="submission" date="2008-06" db="EMBL/GenBank/DDBJ databases">
        <title>Complete sequence of Chloroherpeton thalassium ATCC 35110.</title>
        <authorList>
            <consortium name="US DOE Joint Genome Institute"/>
            <person name="Lucas S."/>
            <person name="Copeland A."/>
            <person name="Lapidus A."/>
            <person name="Glavina del Rio T."/>
            <person name="Dalin E."/>
            <person name="Tice H."/>
            <person name="Bruce D."/>
            <person name="Goodwin L."/>
            <person name="Pitluck S."/>
            <person name="Schmutz J."/>
            <person name="Larimer F."/>
            <person name="Land M."/>
            <person name="Hauser L."/>
            <person name="Kyrpides N."/>
            <person name="Mikhailova N."/>
            <person name="Liu Z."/>
            <person name="Li T."/>
            <person name="Zhao F."/>
            <person name="Overmann J."/>
            <person name="Bryant D.A."/>
            <person name="Richardson P."/>
        </authorList>
    </citation>
    <scope>NUCLEOTIDE SEQUENCE [LARGE SCALE GENOMIC DNA]</scope>
    <source>
        <strain evidence="19">ATCC 35110 / GB-78</strain>
    </source>
</reference>
<evidence type="ECO:0000256" key="14">
    <source>
        <dbReference type="ARBA" id="ARBA00048988"/>
    </source>
</evidence>
<dbReference type="GO" id="GO:0003677">
    <property type="term" value="F:DNA binding"/>
    <property type="evidence" value="ECO:0007669"/>
    <property type="project" value="UniProtKB-KW"/>
</dbReference>
<dbReference type="EC" id="5.6.2.4" evidence="13 15"/>
<dbReference type="GO" id="GO:0005524">
    <property type="term" value="F:ATP binding"/>
    <property type="evidence" value="ECO:0007669"/>
    <property type="project" value="UniProtKB-KW"/>
</dbReference>
<dbReference type="PANTHER" id="PTHR47964:SF1">
    <property type="entry name" value="ATP-DEPENDENT DNA HELICASE HOMOLOG RECG, CHLOROPLASTIC"/>
    <property type="match status" value="1"/>
</dbReference>
<keyword evidence="6 15" id="KW-0347">Helicase</keyword>
<dbReference type="KEGG" id="cts:Ctha_1542"/>
<evidence type="ECO:0000256" key="10">
    <source>
        <dbReference type="ARBA" id="ARBA00023204"/>
    </source>
</evidence>
<feature type="domain" description="Helicase C-terminal" evidence="17">
    <location>
        <begin position="477"/>
        <end position="642"/>
    </location>
</feature>
<evidence type="ECO:0000313" key="18">
    <source>
        <dbReference type="EMBL" id="ACF14001.1"/>
    </source>
</evidence>
<dbReference type="Pfam" id="PF17191">
    <property type="entry name" value="RecG_wedge"/>
    <property type="match status" value="1"/>
</dbReference>
<evidence type="ECO:0000256" key="8">
    <source>
        <dbReference type="ARBA" id="ARBA00023125"/>
    </source>
</evidence>
<dbReference type="STRING" id="517418.Ctha_1542"/>
<dbReference type="Pfam" id="PF00270">
    <property type="entry name" value="DEAD"/>
    <property type="match status" value="1"/>
</dbReference>
<dbReference type="SUPFAM" id="SSF50249">
    <property type="entry name" value="Nucleic acid-binding proteins"/>
    <property type="match status" value="1"/>
</dbReference>
<dbReference type="InterPro" id="IPR027417">
    <property type="entry name" value="P-loop_NTPase"/>
</dbReference>
<comment type="function">
    <text evidence="15">Plays a critical role in recombination and DNA repair. Helps process Holliday junction intermediates to mature products by catalyzing branch migration. Has replication fork regression activity, unwinds stalled or blocked replication forks to make a HJ that can be resolved. Has a DNA unwinding activity characteristic of a DNA helicase with 3'-5' polarity.</text>
</comment>
<keyword evidence="3 15" id="KW-0547">Nucleotide-binding</keyword>
<evidence type="ECO:0000256" key="3">
    <source>
        <dbReference type="ARBA" id="ARBA00022741"/>
    </source>
</evidence>
<evidence type="ECO:0000256" key="13">
    <source>
        <dbReference type="ARBA" id="ARBA00034808"/>
    </source>
</evidence>
<dbReference type="InterPro" id="IPR004609">
    <property type="entry name" value="ATP-dep_DNA_helicase_RecG"/>
</dbReference>
<keyword evidence="10 15" id="KW-0234">DNA repair</keyword>
<evidence type="ECO:0000259" key="17">
    <source>
        <dbReference type="PROSITE" id="PS51194"/>
    </source>
</evidence>
<keyword evidence="8" id="KW-0238">DNA-binding</keyword>
<evidence type="ECO:0000256" key="2">
    <source>
        <dbReference type="ARBA" id="ARBA00017846"/>
    </source>
</evidence>
<keyword evidence="7 15" id="KW-0067">ATP-binding</keyword>
<organism evidence="18 19">
    <name type="scientific">Chloroherpeton thalassium (strain ATCC 35110 / GB-78)</name>
    <dbReference type="NCBI Taxonomy" id="517418"/>
    <lineage>
        <taxon>Bacteria</taxon>
        <taxon>Pseudomonadati</taxon>
        <taxon>Chlorobiota</taxon>
        <taxon>Chlorobiia</taxon>
        <taxon>Chlorobiales</taxon>
        <taxon>Chloroherpetonaceae</taxon>
        <taxon>Chloroherpeton</taxon>
    </lineage>
</organism>
<gene>
    <name evidence="18" type="ordered locus">Ctha_1542</name>
</gene>
<dbReference type="Pfam" id="PF19833">
    <property type="entry name" value="RecG_dom3_C"/>
    <property type="match status" value="1"/>
</dbReference>
<proteinExistence type="inferred from homology"/>
<dbReference type="OrthoDB" id="9804325at2"/>
<evidence type="ECO:0000256" key="11">
    <source>
        <dbReference type="ARBA" id="ARBA00023235"/>
    </source>
</evidence>
<dbReference type="NCBIfam" id="NF008168">
    <property type="entry name" value="PRK10917.2-2"/>
    <property type="match status" value="1"/>
</dbReference>
<keyword evidence="9 15" id="KW-0233">DNA recombination</keyword>
<dbReference type="PANTHER" id="PTHR47964">
    <property type="entry name" value="ATP-DEPENDENT DNA HELICASE HOMOLOG RECG, CHLOROPLASTIC"/>
    <property type="match status" value="1"/>
</dbReference>
<dbReference type="eggNOG" id="COG1200">
    <property type="taxonomic scope" value="Bacteria"/>
</dbReference>
<evidence type="ECO:0000256" key="6">
    <source>
        <dbReference type="ARBA" id="ARBA00022806"/>
    </source>
</evidence>
<dbReference type="Proteomes" id="UP000001208">
    <property type="component" value="Chromosome"/>
</dbReference>
<dbReference type="HOGENOM" id="CLU_005122_7_1_10"/>
<dbReference type="SMART" id="SM00490">
    <property type="entry name" value="HELICc"/>
    <property type="match status" value="1"/>
</dbReference>
<keyword evidence="19" id="KW-1185">Reference proteome</keyword>
<evidence type="ECO:0000256" key="4">
    <source>
        <dbReference type="ARBA" id="ARBA00022763"/>
    </source>
</evidence>
<dbReference type="InterPro" id="IPR045562">
    <property type="entry name" value="RecG_dom3_C"/>
</dbReference>
<comment type="similarity">
    <text evidence="1 15">Belongs to the helicase family. RecG subfamily.</text>
</comment>
<comment type="catalytic activity">
    <reaction evidence="12 15">
        <text>Couples ATP hydrolysis with the unwinding of duplex DNA by translocating in the 3'-5' direction.</text>
        <dbReference type="EC" id="5.6.2.4"/>
    </reaction>
</comment>
<dbReference type="NCBIfam" id="TIGR00643">
    <property type="entry name" value="recG"/>
    <property type="match status" value="1"/>
</dbReference>
<evidence type="ECO:0000256" key="1">
    <source>
        <dbReference type="ARBA" id="ARBA00007504"/>
    </source>
</evidence>
<dbReference type="GO" id="GO:0043138">
    <property type="term" value="F:3'-5' DNA helicase activity"/>
    <property type="evidence" value="ECO:0007669"/>
    <property type="project" value="UniProtKB-EC"/>
</dbReference>
<evidence type="ECO:0000313" key="19">
    <source>
        <dbReference type="Proteomes" id="UP000001208"/>
    </source>
</evidence>
<dbReference type="Pfam" id="PF00271">
    <property type="entry name" value="Helicase_C"/>
    <property type="match status" value="1"/>
</dbReference>
<evidence type="ECO:0000256" key="9">
    <source>
        <dbReference type="ARBA" id="ARBA00023172"/>
    </source>
</evidence>
<evidence type="ECO:0000259" key="16">
    <source>
        <dbReference type="PROSITE" id="PS51192"/>
    </source>
</evidence>
<dbReference type="CDD" id="cd17992">
    <property type="entry name" value="DEXHc_RecG"/>
    <property type="match status" value="1"/>
</dbReference>
<dbReference type="InterPro" id="IPR047112">
    <property type="entry name" value="RecG/Mfd"/>
</dbReference>
<keyword evidence="4 15" id="KW-0227">DNA damage</keyword>